<keyword evidence="3" id="KW-1185">Reference proteome</keyword>
<organism evidence="2 3">
    <name type="scientific">Argiope bruennichi</name>
    <name type="common">Wasp spider</name>
    <name type="synonym">Aranea bruennichi</name>
    <dbReference type="NCBI Taxonomy" id="94029"/>
    <lineage>
        <taxon>Eukaryota</taxon>
        <taxon>Metazoa</taxon>
        <taxon>Ecdysozoa</taxon>
        <taxon>Arthropoda</taxon>
        <taxon>Chelicerata</taxon>
        <taxon>Arachnida</taxon>
        <taxon>Araneae</taxon>
        <taxon>Araneomorphae</taxon>
        <taxon>Entelegynae</taxon>
        <taxon>Araneoidea</taxon>
        <taxon>Araneidae</taxon>
        <taxon>Argiope</taxon>
    </lineage>
</organism>
<feature type="compositionally biased region" description="Polar residues" evidence="1">
    <location>
        <begin position="83"/>
        <end position="97"/>
    </location>
</feature>
<gene>
    <name evidence="2" type="ORF">HNY73_017219</name>
</gene>
<protein>
    <submittedName>
        <fullName evidence="2">Uncharacterized protein</fullName>
    </submittedName>
</protein>
<accession>A0A8T0EMP4</accession>
<proteinExistence type="predicted"/>
<name>A0A8T0EMP4_ARGBR</name>
<evidence type="ECO:0000313" key="3">
    <source>
        <dbReference type="Proteomes" id="UP000807504"/>
    </source>
</evidence>
<reference evidence="2" key="2">
    <citation type="submission" date="2020-06" db="EMBL/GenBank/DDBJ databases">
        <authorList>
            <person name="Sheffer M."/>
        </authorList>
    </citation>
    <scope>NUCLEOTIDE SEQUENCE</scope>
</reference>
<feature type="compositionally biased region" description="Basic residues" evidence="1">
    <location>
        <begin position="132"/>
        <end position="141"/>
    </location>
</feature>
<reference evidence="2" key="1">
    <citation type="journal article" date="2020" name="bioRxiv">
        <title>Chromosome-level reference genome of the European wasp spider Argiope bruennichi: a resource for studies on range expansion and evolutionary adaptation.</title>
        <authorList>
            <person name="Sheffer M.M."/>
            <person name="Hoppe A."/>
            <person name="Krehenwinkel H."/>
            <person name="Uhl G."/>
            <person name="Kuss A.W."/>
            <person name="Jensen L."/>
            <person name="Jensen C."/>
            <person name="Gillespie R.G."/>
            <person name="Hoff K.J."/>
            <person name="Prost S."/>
        </authorList>
    </citation>
    <scope>NUCLEOTIDE SEQUENCE</scope>
</reference>
<evidence type="ECO:0000313" key="2">
    <source>
        <dbReference type="EMBL" id="KAF8774694.1"/>
    </source>
</evidence>
<evidence type="ECO:0000256" key="1">
    <source>
        <dbReference type="SAM" id="MobiDB-lite"/>
    </source>
</evidence>
<comment type="caution">
    <text evidence="2">The sequence shown here is derived from an EMBL/GenBank/DDBJ whole genome shotgun (WGS) entry which is preliminary data.</text>
</comment>
<dbReference type="AlphaFoldDB" id="A0A8T0EMP4"/>
<dbReference type="EMBL" id="JABXBU010002227">
    <property type="protein sequence ID" value="KAF8774694.1"/>
    <property type="molecule type" value="Genomic_DNA"/>
</dbReference>
<feature type="region of interest" description="Disordered" evidence="1">
    <location>
        <begin position="43"/>
        <end position="147"/>
    </location>
</feature>
<dbReference type="Proteomes" id="UP000807504">
    <property type="component" value="Unassembled WGS sequence"/>
</dbReference>
<feature type="compositionally biased region" description="Low complexity" evidence="1">
    <location>
        <begin position="47"/>
        <end position="68"/>
    </location>
</feature>
<sequence length="147" mass="16707">MEGDGSPMMMNDISDIRNLYLTMRNSKSEEEVHKYYYYKNSANWADRSTPTTTSNSRSSTPTSTRQTPIENTISPQPPPQISNSDVNMESPISQKQKNSQDDFQPAPSKKQQKSLALRKISKSARKTLSPTFKRKLIKHLKPLQQSA</sequence>